<dbReference type="RefSeq" id="WP_014937553.1">
    <property type="nucleotide sequence ID" value="NC_018609.1"/>
</dbReference>
<proteinExistence type="predicted"/>
<keyword evidence="2" id="KW-1185">Reference proteome</keyword>
<gene>
    <name evidence="1" type="ORF">B739_0509</name>
</gene>
<reference evidence="1 2" key="1">
    <citation type="submission" date="2012-09" db="EMBL/GenBank/DDBJ databases">
        <title>Riemerella anatipestifer vaccine strains.</title>
        <authorList>
            <person name="Chun C.A."/>
            <person name="Shu W.M."/>
            <person name="Kang Z.D."/>
            <person name="Jia W.X."/>
        </authorList>
    </citation>
    <scope>NUCLEOTIDE SEQUENCE [LARGE SCALE GENOMIC DNA]</scope>
    <source>
        <strain evidence="1 2">RA-CH-1</strain>
    </source>
</reference>
<dbReference type="Proteomes" id="UP000006276">
    <property type="component" value="Chromosome"/>
</dbReference>
<dbReference type="HOGENOM" id="CLU_1601431_0_0_10"/>
<dbReference type="EMBL" id="CP003787">
    <property type="protein sequence ID" value="AFR35113.1"/>
    <property type="molecule type" value="Genomic_DNA"/>
</dbReference>
<protein>
    <submittedName>
        <fullName evidence="1">Uncharacterized protein</fullName>
    </submittedName>
</protein>
<evidence type="ECO:0000313" key="2">
    <source>
        <dbReference type="Proteomes" id="UP000006276"/>
    </source>
</evidence>
<dbReference type="STRING" id="34085.AB406_1255"/>
<accession>J9R3W3</accession>
<organism evidence="1 2">
    <name type="scientific">Riemerella anatipestifer RA-CH-1</name>
    <dbReference type="NCBI Taxonomy" id="1228997"/>
    <lineage>
        <taxon>Bacteria</taxon>
        <taxon>Pseudomonadati</taxon>
        <taxon>Bacteroidota</taxon>
        <taxon>Flavobacteriia</taxon>
        <taxon>Flavobacteriales</taxon>
        <taxon>Weeksellaceae</taxon>
        <taxon>Riemerella</taxon>
    </lineage>
</organism>
<sequence>MRTKFFISTFILIFLFSFANDRGLVQFPKYSKNMDKGFDCSAKCWFNSCAGAGTCSCACGFFSCDCAPSNPKEQQPRNVNIKDISINEGQYKRISFFASLLKSMNNELADNVYNNLALMLSYYKNEDNDKFNEYRNKFVNALNNLDGNQKKEINLYFIKVGAKERI</sequence>
<dbReference type="PATRIC" id="fig|1228997.3.peg.505"/>
<dbReference type="AlphaFoldDB" id="J9R3W3"/>
<name>J9R3W3_RIEAN</name>
<evidence type="ECO:0000313" key="1">
    <source>
        <dbReference type="EMBL" id="AFR35113.1"/>
    </source>
</evidence>
<dbReference type="KEGG" id="rag:B739_0509"/>